<dbReference type="PROSITE" id="PS50878">
    <property type="entry name" value="RT_POL"/>
    <property type="match status" value="1"/>
</dbReference>
<evidence type="ECO:0000256" key="7">
    <source>
        <dbReference type="ARBA" id="ARBA00022722"/>
    </source>
</evidence>
<evidence type="ECO:0000256" key="3">
    <source>
        <dbReference type="ARBA" id="ARBA00012493"/>
    </source>
</evidence>
<evidence type="ECO:0000256" key="17">
    <source>
        <dbReference type="ARBA" id="ARBA00023172"/>
    </source>
</evidence>
<dbReference type="EC" id="2.7.7.49" evidence="3"/>
<evidence type="ECO:0000256" key="10">
    <source>
        <dbReference type="ARBA" id="ARBA00022759"/>
    </source>
</evidence>
<dbReference type="GO" id="GO:0046872">
    <property type="term" value="F:metal ion binding"/>
    <property type="evidence" value="ECO:0007669"/>
    <property type="project" value="UniProtKB-KW"/>
</dbReference>
<keyword evidence="17" id="KW-0233">DNA recombination</keyword>
<comment type="similarity">
    <text evidence="1">Belongs to the beta type-B retroviral polymerase family. HERV class-II K(HML-2) pol subfamily.</text>
</comment>
<evidence type="ECO:0000256" key="6">
    <source>
        <dbReference type="ARBA" id="ARBA00022695"/>
    </source>
</evidence>
<feature type="domain" description="Integrase catalytic" evidence="21">
    <location>
        <begin position="1384"/>
        <end position="1542"/>
    </location>
</feature>
<dbReference type="GO" id="GO:0004190">
    <property type="term" value="F:aspartic-type endopeptidase activity"/>
    <property type="evidence" value="ECO:0007669"/>
    <property type="project" value="UniProtKB-KW"/>
</dbReference>
<feature type="compositionally biased region" description="Low complexity" evidence="19">
    <location>
        <begin position="575"/>
        <end position="589"/>
    </location>
</feature>
<dbReference type="Gene3D" id="2.40.70.10">
    <property type="entry name" value="Acid Proteases"/>
    <property type="match status" value="1"/>
</dbReference>
<dbReference type="OrthoDB" id="775972at2759"/>
<dbReference type="GO" id="GO:0003964">
    <property type="term" value="F:RNA-directed DNA polymerase activity"/>
    <property type="evidence" value="ECO:0007669"/>
    <property type="project" value="UniProtKB-KW"/>
</dbReference>
<dbReference type="InterPro" id="IPR021109">
    <property type="entry name" value="Peptidase_aspartic_dom_sf"/>
</dbReference>
<dbReference type="Pfam" id="PF03732">
    <property type="entry name" value="Retrotrans_gag"/>
    <property type="match status" value="1"/>
</dbReference>
<keyword evidence="8" id="KW-0479">Metal-binding</keyword>
<dbReference type="Pfam" id="PF00665">
    <property type="entry name" value="rve"/>
    <property type="match status" value="1"/>
</dbReference>
<dbReference type="InterPro" id="IPR001969">
    <property type="entry name" value="Aspartic_peptidase_AS"/>
</dbReference>
<organism evidence="22 23">
    <name type="scientific">Carassius auratus</name>
    <name type="common">Goldfish</name>
    <dbReference type="NCBI Taxonomy" id="7957"/>
    <lineage>
        <taxon>Eukaryota</taxon>
        <taxon>Metazoa</taxon>
        <taxon>Chordata</taxon>
        <taxon>Craniata</taxon>
        <taxon>Vertebrata</taxon>
        <taxon>Euteleostomi</taxon>
        <taxon>Actinopterygii</taxon>
        <taxon>Neopterygii</taxon>
        <taxon>Teleostei</taxon>
        <taxon>Ostariophysi</taxon>
        <taxon>Cypriniformes</taxon>
        <taxon>Cyprinidae</taxon>
        <taxon>Cyprininae</taxon>
        <taxon>Carassius</taxon>
    </lineage>
</organism>
<dbReference type="Gene3D" id="3.10.10.10">
    <property type="entry name" value="HIV Type 1 Reverse Transcriptase, subunit A, domain 1"/>
    <property type="match status" value="1"/>
</dbReference>
<feature type="region of interest" description="Disordered" evidence="19">
    <location>
        <begin position="529"/>
        <end position="591"/>
    </location>
</feature>
<dbReference type="GO" id="GO:0015074">
    <property type="term" value="P:DNA integration"/>
    <property type="evidence" value="ECO:0007669"/>
    <property type="project" value="UniProtKB-KW"/>
</dbReference>
<evidence type="ECO:0000256" key="12">
    <source>
        <dbReference type="ARBA" id="ARBA00022842"/>
    </source>
</evidence>
<reference evidence="23" key="1">
    <citation type="submission" date="2025-08" db="UniProtKB">
        <authorList>
            <consortium name="RefSeq"/>
        </authorList>
    </citation>
    <scope>IDENTIFICATION</scope>
    <source>
        <strain evidence="23">Wakin</strain>
        <tissue evidence="23">Muscle</tissue>
    </source>
</reference>
<dbReference type="InterPro" id="IPR000477">
    <property type="entry name" value="RT_dom"/>
</dbReference>
<dbReference type="FunFam" id="1.10.340.70:FF:000001">
    <property type="entry name" value="Retrovirus-related Pol polyprotein from transposon gypsy-like Protein"/>
    <property type="match status" value="1"/>
</dbReference>
<keyword evidence="9" id="KW-0064">Aspartyl protease</keyword>
<dbReference type="InterPro" id="IPR043128">
    <property type="entry name" value="Rev_trsase/Diguanyl_cyclase"/>
</dbReference>
<dbReference type="InterPro" id="IPR041588">
    <property type="entry name" value="Integrase_H2C2"/>
</dbReference>
<dbReference type="InterPro" id="IPR036397">
    <property type="entry name" value="RNaseH_sf"/>
</dbReference>
<evidence type="ECO:0000259" key="21">
    <source>
        <dbReference type="PROSITE" id="PS50994"/>
    </source>
</evidence>
<evidence type="ECO:0000256" key="5">
    <source>
        <dbReference type="ARBA" id="ARBA00022679"/>
    </source>
</evidence>
<dbReference type="EC" id="3.1.26.4" evidence="2"/>
<dbReference type="CDD" id="cd09274">
    <property type="entry name" value="RNase_HI_RT_Ty3"/>
    <property type="match status" value="1"/>
</dbReference>
<keyword evidence="13" id="KW-0229">DNA integration</keyword>
<dbReference type="Pfam" id="PF00078">
    <property type="entry name" value="RVT_1"/>
    <property type="match status" value="1"/>
</dbReference>
<gene>
    <name evidence="23" type="primary">LOC113114602</name>
</gene>
<keyword evidence="4" id="KW-0645">Protease</keyword>
<evidence type="ECO:0000256" key="4">
    <source>
        <dbReference type="ARBA" id="ARBA00022670"/>
    </source>
</evidence>
<evidence type="ECO:0000256" key="19">
    <source>
        <dbReference type="SAM" id="MobiDB-lite"/>
    </source>
</evidence>
<keyword evidence="10" id="KW-0255">Endonuclease</keyword>
<dbReference type="PROSITE" id="PS50994">
    <property type="entry name" value="INTEGRASE"/>
    <property type="match status" value="1"/>
</dbReference>
<feature type="compositionally biased region" description="Polar residues" evidence="19">
    <location>
        <begin position="534"/>
        <end position="551"/>
    </location>
</feature>
<dbReference type="InterPro" id="IPR056924">
    <property type="entry name" value="SH3_Tf2-1"/>
</dbReference>
<name>A0A6P6QVS0_CARAU</name>
<evidence type="ECO:0000256" key="13">
    <source>
        <dbReference type="ARBA" id="ARBA00022908"/>
    </source>
</evidence>
<dbReference type="SUPFAM" id="SSF56672">
    <property type="entry name" value="DNA/RNA polymerases"/>
    <property type="match status" value="1"/>
</dbReference>
<dbReference type="Gene3D" id="3.30.70.270">
    <property type="match status" value="2"/>
</dbReference>
<dbReference type="GO" id="GO:0004523">
    <property type="term" value="F:RNA-DNA hybrid ribonuclease activity"/>
    <property type="evidence" value="ECO:0007669"/>
    <property type="project" value="UniProtKB-EC"/>
</dbReference>
<dbReference type="Gene3D" id="1.10.340.70">
    <property type="match status" value="1"/>
</dbReference>
<keyword evidence="15" id="KW-0239">DNA-directed DNA polymerase</keyword>
<keyword evidence="12" id="KW-0460">Magnesium</keyword>
<accession>A0A6P6QVS0</accession>
<evidence type="ECO:0000256" key="18">
    <source>
        <dbReference type="ARBA" id="ARBA00039658"/>
    </source>
</evidence>
<dbReference type="FunFam" id="3.30.70.270:FF:000020">
    <property type="entry name" value="Transposon Tf2-6 polyprotein-like Protein"/>
    <property type="match status" value="1"/>
</dbReference>
<keyword evidence="7" id="KW-0540">Nuclease</keyword>
<keyword evidence="16" id="KW-0238">DNA-binding</keyword>
<dbReference type="InterPro" id="IPR041373">
    <property type="entry name" value="RT_RNaseH"/>
</dbReference>
<dbReference type="Pfam" id="PF17917">
    <property type="entry name" value="RT_RNaseH"/>
    <property type="match status" value="1"/>
</dbReference>
<dbReference type="GO" id="GO:0006508">
    <property type="term" value="P:proteolysis"/>
    <property type="evidence" value="ECO:0007669"/>
    <property type="project" value="UniProtKB-KW"/>
</dbReference>
<evidence type="ECO:0000256" key="11">
    <source>
        <dbReference type="ARBA" id="ARBA00022801"/>
    </source>
</evidence>
<protein>
    <recommendedName>
        <fullName evidence="18">Gypsy retrotransposon integrase-like protein 1</fullName>
        <ecNumber evidence="3">2.7.7.49</ecNumber>
        <ecNumber evidence="2">3.1.26.4</ecNumber>
    </recommendedName>
</protein>
<dbReference type="InterPro" id="IPR001584">
    <property type="entry name" value="Integrase_cat-core"/>
</dbReference>
<evidence type="ECO:0000256" key="14">
    <source>
        <dbReference type="ARBA" id="ARBA00022918"/>
    </source>
</evidence>
<dbReference type="RefSeq" id="XP_026137261.1">
    <property type="nucleotide sequence ID" value="XM_026281476.1"/>
</dbReference>
<dbReference type="Proteomes" id="UP000515129">
    <property type="component" value="Chromosome 15"/>
</dbReference>
<dbReference type="SUPFAM" id="SSF53098">
    <property type="entry name" value="Ribonuclease H-like"/>
    <property type="match status" value="1"/>
</dbReference>
<evidence type="ECO:0000256" key="2">
    <source>
        <dbReference type="ARBA" id="ARBA00012180"/>
    </source>
</evidence>
<dbReference type="CDD" id="cd00303">
    <property type="entry name" value="retropepsin_like"/>
    <property type="match status" value="1"/>
</dbReference>
<evidence type="ECO:0000256" key="8">
    <source>
        <dbReference type="ARBA" id="ARBA00022723"/>
    </source>
</evidence>
<dbReference type="Gene3D" id="3.30.420.10">
    <property type="entry name" value="Ribonuclease H-like superfamily/Ribonuclease H"/>
    <property type="match status" value="1"/>
</dbReference>
<dbReference type="FunFam" id="3.30.420.10:FF:000032">
    <property type="entry name" value="Retrovirus-related Pol polyprotein from transposon 297-like Protein"/>
    <property type="match status" value="1"/>
</dbReference>
<dbReference type="InterPro" id="IPR005162">
    <property type="entry name" value="Retrotrans_gag_dom"/>
</dbReference>
<dbReference type="GO" id="GO:0003887">
    <property type="term" value="F:DNA-directed DNA polymerase activity"/>
    <property type="evidence" value="ECO:0007669"/>
    <property type="project" value="UniProtKB-KW"/>
</dbReference>
<evidence type="ECO:0000256" key="16">
    <source>
        <dbReference type="ARBA" id="ARBA00023125"/>
    </source>
</evidence>
<keyword evidence="6" id="KW-0548">Nucleotidyltransferase</keyword>
<dbReference type="CDD" id="cd01647">
    <property type="entry name" value="RT_LTR"/>
    <property type="match status" value="1"/>
</dbReference>
<sequence length="1689" mass="190598">MAHTPPSQSTFVEIEPPPDISTPVWPPALRPGMPLEPPPCAPVFYHTPTPLSPVHPGTHVHMSSPALAGSTPVQTLTWATQGDNMQLCTSSEGGTHSSVAQHELPNILPTPGRQIQEVTAWVQGNWDTLFDLMARQETRVNELTQEVKDTSSQHQSQIADLAAKVEDNKNQVLTLFTTTKQHEETEADNLTKAMKLMITEELQKVESTLVSELRFMVDQLQAEVQQDIKAVQNTFQTSHNKITSQLQQCVTQTDQCLTGFKGLKSEVEKGFQSVKKSADQQKLSVLTPPGPSTISISSQPSPSAPVTPSTSSTPPLTSVVKSDHIKLTFPTFGRPSDDADPLLYLTKCQDFLAIHPLTDAGILATFRTVLYGTARDWWEVRRSTITTWNEFETAFLSAFLSEDYEDELAERVRTRIQRDTESIRDFAFSYRALCKRWKADFTEGEIVKMILKNIKPYLASQLRSRVNTVEELVKLGHQLERDYEQQLRYDCGRMGPKHQATSQRPYSNQPTEKIPVQCWRCRGQHPPGKCPHYTSPQSPQTSGPQYSTSGKQPYHPKSGGHPSNNSVAATRSHKSQSATKKTSSSLTSSNERVAVPQQLVVPLCIDAWSGKAIVDTGASYTLIHENLMRQLTSPDQLQPWCHGPLYLANGKAEIPLGWLNTTINLHGQAFTLPTAVLSSQALAYAVVLGLDFIFFSGLQLNVIDQKYSFKLDPSKEYPFQPGNPSVSNVSPQKDICQFKEATQNLSLLTSVPPPSSPLQIQHPDGIDEKTLIKNAVDAAHLPFDEKLQLLQILNESPQVCTLRTGRTVVLQHSIYATSQVPIKQRPYRLSPLKQIALEEQLDEMLMQGIVEPSHSAWASPVVLVPKKDGKFRFCVDYRKVNSVTESDAYPLPNITEILESLSGAAIFSTIDLNSGYWQVTMDPNRKTKTAFITPAGLYQFNVMPFGLKNAPATFQRLMETVLGELRRKICFVYIDDIIVYSPSITQHFHDLQTVLHRLGTAGLTINLKKSKFCLQELSFLGHVVSVKGISADPCKTEAIHTYPVPTNLKEVQRFLGLAGWYHRFVPNFSKITEPLNALKKKGHSFQWSIQCQQAFEQLKSCLTSPPILGHPDLQRPFIVYTDASDIGLGAILAQRRDVGREEVIAYASRTLTGAELNYTATEKECLAVIWALEKWQHYLEHKLFTVVTDHAALQWVMNSTKTTSRLIRWVLRLQKFDFVIEYRKGKLNVAPDALSRSSVTPGCNLYTSRKDLALPVSDVVLWVEQHKDPEVTKLLQAVADNCASLNDQYEIIEDKLYHKAYLTNNQLHYRIYIPSSLRSTLLQYYHSTPICGHGGIYKTYKRLQEVAFWPGMWSAVKQHVRTCVKCQTLKSDNRKPAGKLQQITTSRPNQMLGVDLMGPLPRSTTQNEYLLVFVDYYSRWVELFPIRSATAKNVASIFRKDILTRWGVPDFVLSDRGTQFVSSVFRELCENWSVIPKLTTAYHPQTNMTERVNRNLKSMMAAYVDDNHQRWDQFLPEFRFALNSAVQETTGLTPAELQLGRKLQSPMDKILSGPNLTPDAASYDVVHHLHHLQTQAKENSKRAKMRQLRNYNKNRRDVTFKSKDRVWLRNFPQSNAQRKFSAKLAQKWRGPYRIIKQLGPLNYQIALEDTGEDVRTAHVCNIKMCYPTAAELEIQEKKKTPGYISRILR</sequence>
<dbReference type="KEGG" id="caua:113114602"/>
<keyword evidence="11" id="KW-0378">Hydrolase</keyword>
<keyword evidence="5" id="KW-0808">Transferase</keyword>
<evidence type="ECO:0000259" key="20">
    <source>
        <dbReference type="PROSITE" id="PS50878"/>
    </source>
</evidence>
<evidence type="ECO:0000256" key="15">
    <source>
        <dbReference type="ARBA" id="ARBA00022932"/>
    </source>
</evidence>
<dbReference type="GO" id="GO:0006310">
    <property type="term" value="P:DNA recombination"/>
    <property type="evidence" value="ECO:0007669"/>
    <property type="project" value="UniProtKB-KW"/>
</dbReference>
<dbReference type="Pfam" id="PF24626">
    <property type="entry name" value="SH3_Tf2-1"/>
    <property type="match status" value="1"/>
</dbReference>
<dbReference type="InterPro" id="IPR050951">
    <property type="entry name" value="Retrovirus_Pol_polyprotein"/>
</dbReference>
<dbReference type="Pfam" id="PF17921">
    <property type="entry name" value="Integrase_H2C2"/>
    <property type="match status" value="1"/>
</dbReference>
<feature type="region of interest" description="Disordered" evidence="19">
    <location>
        <begin position="283"/>
        <end position="317"/>
    </location>
</feature>
<keyword evidence="14" id="KW-0695">RNA-directed DNA polymerase</keyword>
<dbReference type="PROSITE" id="PS00141">
    <property type="entry name" value="ASP_PROTEASE"/>
    <property type="match status" value="1"/>
</dbReference>
<dbReference type="FunFam" id="3.10.20.370:FF:000001">
    <property type="entry name" value="Retrovirus-related Pol polyprotein from transposon 17.6-like protein"/>
    <property type="match status" value="1"/>
</dbReference>
<dbReference type="SUPFAM" id="SSF50630">
    <property type="entry name" value="Acid proteases"/>
    <property type="match status" value="1"/>
</dbReference>
<dbReference type="PANTHER" id="PTHR37984:SF5">
    <property type="entry name" value="PROTEIN NYNRIN-LIKE"/>
    <property type="match status" value="1"/>
</dbReference>
<dbReference type="GeneID" id="113114602"/>
<dbReference type="PANTHER" id="PTHR37984">
    <property type="entry name" value="PROTEIN CBG26694"/>
    <property type="match status" value="1"/>
</dbReference>
<dbReference type="FunFam" id="3.10.10.10:FF:000007">
    <property type="entry name" value="Retrovirus-related Pol polyprotein from transposon 17.6-like Protein"/>
    <property type="match status" value="1"/>
</dbReference>
<dbReference type="GO" id="GO:0003677">
    <property type="term" value="F:DNA binding"/>
    <property type="evidence" value="ECO:0007669"/>
    <property type="project" value="UniProtKB-KW"/>
</dbReference>
<feature type="domain" description="Reverse transcriptase" evidence="20">
    <location>
        <begin position="845"/>
        <end position="1024"/>
    </location>
</feature>
<evidence type="ECO:0000256" key="1">
    <source>
        <dbReference type="ARBA" id="ARBA00010879"/>
    </source>
</evidence>
<feature type="compositionally biased region" description="Low complexity" evidence="19">
    <location>
        <begin position="292"/>
        <end position="317"/>
    </location>
</feature>
<proteinExistence type="inferred from homology"/>
<dbReference type="InterPro" id="IPR043502">
    <property type="entry name" value="DNA/RNA_pol_sf"/>
</dbReference>
<evidence type="ECO:0000313" key="23">
    <source>
        <dbReference type="RefSeq" id="XP_026137261.1"/>
    </source>
</evidence>
<keyword evidence="22" id="KW-1185">Reference proteome</keyword>
<dbReference type="InterPro" id="IPR012337">
    <property type="entry name" value="RNaseH-like_sf"/>
</dbReference>
<evidence type="ECO:0000313" key="22">
    <source>
        <dbReference type="Proteomes" id="UP000515129"/>
    </source>
</evidence>
<evidence type="ECO:0000256" key="9">
    <source>
        <dbReference type="ARBA" id="ARBA00022750"/>
    </source>
</evidence>